<feature type="region of interest" description="Disordered" evidence="1">
    <location>
        <begin position="78"/>
        <end position="120"/>
    </location>
</feature>
<keyword evidence="3" id="KW-1185">Reference proteome</keyword>
<sequence>MDQFTSTIASTQYIDYVFPSFQDNNVISQTQQTKISNKPETIDDESDYDESIPSNNLDLYRKNKSKFYGIAANKFGNNRTNSQANSKIQSLRTRYEKENKEENMNKIFENRENDDKSDNNDKDLAVQVIRREKFLKLIKYI</sequence>
<dbReference type="AlphaFoldDB" id="A0A397VJ13"/>
<protein>
    <submittedName>
        <fullName evidence="2">Uncharacterized protein</fullName>
    </submittedName>
</protein>
<dbReference type="EMBL" id="QKWP01000448">
    <property type="protein sequence ID" value="RIB19873.1"/>
    <property type="molecule type" value="Genomic_DNA"/>
</dbReference>
<evidence type="ECO:0000256" key="1">
    <source>
        <dbReference type="SAM" id="MobiDB-lite"/>
    </source>
</evidence>
<feature type="compositionally biased region" description="Basic and acidic residues" evidence="1">
    <location>
        <begin position="93"/>
        <end position="120"/>
    </location>
</feature>
<dbReference type="OrthoDB" id="5600249at2759"/>
<accession>A0A397VJ13</accession>
<dbReference type="Proteomes" id="UP000266673">
    <property type="component" value="Unassembled WGS sequence"/>
</dbReference>
<feature type="compositionally biased region" description="Polar residues" evidence="1">
    <location>
        <begin position="78"/>
        <end position="92"/>
    </location>
</feature>
<reference evidence="2 3" key="1">
    <citation type="submission" date="2018-06" db="EMBL/GenBank/DDBJ databases">
        <title>Comparative genomics reveals the genomic features of Rhizophagus irregularis, R. cerebriforme, R. diaphanum and Gigaspora rosea, and their symbiotic lifestyle signature.</title>
        <authorList>
            <person name="Morin E."/>
            <person name="San Clemente H."/>
            <person name="Chen E.C.H."/>
            <person name="De La Providencia I."/>
            <person name="Hainaut M."/>
            <person name="Kuo A."/>
            <person name="Kohler A."/>
            <person name="Murat C."/>
            <person name="Tang N."/>
            <person name="Roy S."/>
            <person name="Loubradou J."/>
            <person name="Henrissat B."/>
            <person name="Grigoriev I.V."/>
            <person name="Corradi N."/>
            <person name="Roux C."/>
            <person name="Martin F.M."/>
        </authorList>
    </citation>
    <scope>NUCLEOTIDE SEQUENCE [LARGE SCALE GENOMIC DNA]</scope>
    <source>
        <strain evidence="2 3">DAOM 194757</strain>
    </source>
</reference>
<comment type="caution">
    <text evidence="2">The sequence shown here is derived from an EMBL/GenBank/DDBJ whole genome shotgun (WGS) entry which is preliminary data.</text>
</comment>
<evidence type="ECO:0000313" key="3">
    <source>
        <dbReference type="Proteomes" id="UP000266673"/>
    </source>
</evidence>
<evidence type="ECO:0000313" key="2">
    <source>
        <dbReference type="EMBL" id="RIB19873.1"/>
    </source>
</evidence>
<gene>
    <name evidence="2" type="ORF">C2G38_2180687</name>
</gene>
<name>A0A397VJ13_9GLOM</name>
<proteinExistence type="predicted"/>
<organism evidence="2 3">
    <name type="scientific">Gigaspora rosea</name>
    <dbReference type="NCBI Taxonomy" id="44941"/>
    <lineage>
        <taxon>Eukaryota</taxon>
        <taxon>Fungi</taxon>
        <taxon>Fungi incertae sedis</taxon>
        <taxon>Mucoromycota</taxon>
        <taxon>Glomeromycotina</taxon>
        <taxon>Glomeromycetes</taxon>
        <taxon>Diversisporales</taxon>
        <taxon>Gigasporaceae</taxon>
        <taxon>Gigaspora</taxon>
    </lineage>
</organism>